<evidence type="ECO:0000313" key="2">
    <source>
        <dbReference type="EMBL" id="GIQ85424.1"/>
    </source>
</evidence>
<dbReference type="AlphaFoldDB" id="A0A9K3GIR0"/>
<evidence type="ECO:0000313" key="3">
    <source>
        <dbReference type="Proteomes" id="UP000265618"/>
    </source>
</evidence>
<proteinExistence type="predicted"/>
<dbReference type="Proteomes" id="UP000265618">
    <property type="component" value="Unassembled WGS sequence"/>
</dbReference>
<reference evidence="2 3" key="1">
    <citation type="journal article" date="2018" name="PLoS ONE">
        <title>The draft genome of Kipferlia bialata reveals reductive genome evolution in fornicate parasites.</title>
        <authorList>
            <person name="Tanifuji G."/>
            <person name="Takabayashi S."/>
            <person name="Kume K."/>
            <person name="Takagi M."/>
            <person name="Nakayama T."/>
            <person name="Kamikawa R."/>
            <person name="Inagaki Y."/>
            <person name="Hashimoto T."/>
        </authorList>
    </citation>
    <scope>NUCLEOTIDE SEQUENCE [LARGE SCALE GENOMIC DNA]</scope>
    <source>
        <strain evidence="2">NY0173</strain>
    </source>
</reference>
<name>A0A9K3GIR0_9EUKA</name>
<dbReference type="CDD" id="cd21146">
    <property type="entry name" value="Nip7_N_euk"/>
    <property type="match status" value="1"/>
</dbReference>
<feature type="non-terminal residue" evidence="2">
    <location>
        <position position="1"/>
    </location>
</feature>
<protein>
    <recommendedName>
        <fullName evidence="1">60S ribosome subunit biogenesis protein NIP7 pre-PUA domain-containing protein</fullName>
    </recommendedName>
</protein>
<dbReference type="OrthoDB" id="27490at2759"/>
<dbReference type="Gene3D" id="3.10.450.220">
    <property type="match status" value="1"/>
</dbReference>
<dbReference type="Pfam" id="PF17833">
    <property type="entry name" value="pre-PUA_NIP7"/>
    <property type="match status" value="1"/>
</dbReference>
<dbReference type="CDD" id="cd21151">
    <property type="entry name" value="PUA_Nip7-like"/>
    <property type="match status" value="1"/>
</dbReference>
<dbReference type="FunFam" id="3.10.450.220:FF:000001">
    <property type="entry name" value="60S ribosome subunit biogenesis protein NIP7 homolog"/>
    <property type="match status" value="1"/>
</dbReference>
<sequence length="129" mass="14762">MRSLKKEEMKTLFEKLAHYVGSNAEVLVSRDDEAHCFRIIKNKVYYFPSRLLNQAQVFHRKNLMGAGICLGKMTHSGQFHVLISALPFLAQLSPYRVWVSGAGELAYVYRSHVIKRHVIRMSDDIPANA</sequence>
<dbReference type="InterPro" id="IPR005155">
    <property type="entry name" value="UPF0113_PUA"/>
</dbReference>
<feature type="domain" description="60S ribosome subunit biogenesis protein NIP7 pre-PUA" evidence="1">
    <location>
        <begin position="1"/>
        <end position="82"/>
    </location>
</feature>
<evidence type="ECO:0000259" key="1">
    <source>
        <dbReference type="Pfam" id="PF17833"/>
    </source>
</evidence>
<dbReference type="InterPro" id="IPR040598">
    <property type="entry name" value="NIP7_N"/>
</dbReference>
<dbReference type="EMBL" id="BDIP01001933">
    <property type="protein sequence ID" value="GIQ85424.1"/>
    <property type="molecule type" value="Genomic_DNA"/>
</dbReference>
<organism evidence="2 3">
    <name type="scientific">Kipferlia bialata</name>
    <dbReference type="NCBI Taxonomy" id="797122"/>
    <lineage>
        <taxon>Eukaryota</taxon>
        <taxon>Metamonada</taxon>
        <taxon>Carpediemonas-like organisms</taxon>
        <taxon>Kipferlia</taxon>
    </lineage>
</organism>
<comment type="caution">
    <text evidence="2">The sequence shown here is derived from an EMBL/GenBank/DDBJ whole genome shotgun (WGS) entry which is preliminary data.</text>
</comment>
<gene>
    <name evidence="2" type="ORF">KIPB_007087</name>
</gene>
<dbReference type="SUPFAM" id="SSF88802">
    <property type="entry name" value="Pre-PUA domain"/>
    <property type="match status" value="1"/>
</dbReference>
<dbReference type="InterPro" id="IPR055359">
    <property type="entry name" value="Nip7_N_euk"/>
</dbReference>
<accession>A0A9K3GIR0</accession>
<keyword evidence="3" id="KW-1185">Reference proteome</keyword>